<feature type="compositionally biased region" description="Acidic residues" evidence="1">
    <location>
        <begin position="413"/>
        <end position="423"/>
    </location>
</feature>
<sequence>MDNNTVVDWLNGEIERSDPVVKNYANAMYKIDDMKAGDFIGANYDKAFYGIITTKNSEDGIHVQFFNRKKFGTDTYIIKKKDEDWINYKRQGYIFFHCSAGDVENTLEGKTEAIRLLVHDHDSVDIEWQRWQIKNMELHGEDTTDATKEYHNRVSKRKRRQTRIKSIDDQIKDQPIKRKKSADKSATKTSNPDFPVVPKLEELSNDDSKTIAPQTNIEMVSVKEDEVENQAKELKTIAEENIPDETLEDEPSEKTNSEEVAGQKDVDEAQDARAEEVTDEKMEKAHPFGQNEEKPLEEEQESLNTFQASDLSLLEREVKTDSDSTGVPPVESEIMEEQTNIAIDNNSLESESKDDDDLPLGENRAPAEIQMDVDQEMKEFMDNCKSEPAEDEGYNQNNGMTTIGSIDLLAMSTDDDSPGDPDPEYFASLGKPRVAEKPSTPSQSDSQISQSSIPSQSDSQVSQSSIPSLEEIPEMDLDL</sequence>
<feature type="region of interest" description="Disordered" evidence="1">
    <location>
        <begin position="143"/>
        <end position="214"/>
    </location>
</feature>
<dbReference type="AlphaFoldDB" id="E4XBH4"/>
<feature type="compositionally biased region" description="Basic and acidic residues" evidence="1">
    <location>
        <begin position="199"/>
        <end position="209"/>
    </location>
</feature>
<organism evidence="2">
    <name type="scientific">Oikopleura dioica</name>
    <name type="common">Tunicate</name>
    <dbReference type="NCBI Taxonomy" id="34765"/>
    <lineage>
        <taxon>Eukaryota</taxon>
        <taxon>Metazoa</taxon>
        <taxon>Chordata</taxon>
        <taxon>Tunicata</taxon>
        <taxon>Appendicularia</taxon>
        <taxon>Copelata</taxon>
        <taxon>Oikopleuridae</taxon>
        <taxon>Oikopleura</taxon>
    </lineage>
</organism>
<evidence type="ECO:0000313" key="3">
    <source>
        <dbReference type="Proteomes" id="UP000001307"/>
    </source>
</evidence>
<evidence type="ECO:0000313" key="2">
    <source>
        <dbReference type="EMBL" id="CBY08949.1"/>
    </source>
</evidence>
<feature type="compositionally biased region" description="Acidic residues" evidence="1">
    <location>
        <begin position="241"/>
        <end position="251"/>
    </location>
</feature>
<dbReference type="Proteomes" id="UP000001307">
    <property type="component" value="Unassembled WGS sequence"/>
</dbReference>
<feature type="compositionally biased region" description="Basic residues" evidence="1">
    <location>
        <begin position="153"/>
        <end position="163"/>
    </location>
</feature>
<protein>
    <submittedName>
        <fullName evidence="2">Uncharacterized protein</fullName>
    </submittedName>
</protein>
<feature type="compositionally biased region" description="Basic and acidic residues" evidence="1">
    <location>
        <begin position="313"/>
        <end position="322"/>
    </location>
</feature>
<feature type="compositionally biased region" description="Basic and acidic residues" evidence="1">
    <location>
        <begin position="143"/>
        <end position="152"/>
    </location>
</feature>
<accession>E4XBH4</accession>
<feature type="compositionally biased region" description="Basic and acidic residues" evidence="1">
    <location>
        <begin position="252"/>
        <end position="294"/>
    </location>
</feature>
<name>E4XBH4_OIKDI</name>
<proteinExistence type="predicted"/>
<gene>
    <name evidence="2" type="ORF">GSOID_T00006475001</name>
</gene>
<feature type="region of interest" description="Disordered" evidence="1">
    <location>
        <begin position="382"/>
        <end position="479"/>
    </location>
</feature>
<dbReference type="EMBL" id="FN653034">
    <property type="protein sequence ID" value="CBY08949.1"/>
    <property type="molecule type" value="Genomic_DNA"/>
</dbReference>
<feature type="region of interest" description="Disordered" evidence="1">
    <location>
        <begin position="235"/>
        <end position="369"/>
    </location>
</feature>
<feature type="compositionally biased region" description="Basic and acidic residues" evidence="1">
    <location>
        <begin position="165"/>
        <end position="186"/>
    </location>
</feature>
<feature type="compositionally biased region" description="Low complexity" evidence="1">
    <location>
        <begin position="438"/>
        <end position="468"/>
    </location>
</feature>
<feature type="compositionally biased region" description="Polar residues" evidence="1">
    <location>
        <begin position="394"/>
        <end position="404"/>
    </location>
</feature>
<keyword evidence="3" id="KW-1185">Reference proteome</keyword>
<dbReference type="InParanoid" id="E4XBH4"/>
<reference evidence="2" key="1">
    <citation type="journal article" date="2010" name="Science">
        <title>Plasticity of animal genome architecture unmasked by rapid evolution of a pelagic tunicate.</title>
        <authorList>
            <person name="Denoeud F."/>
            <person name="Henriet S."/>
            <person name="Mungpakdee S."/>
            <person name="Aury J.M."/>
            <person name="Da Silva C."/>
            <person name="Brinkmann H."/>
            <person name="Mikhaleva J."/>
            <person name="Olsen L.C."/>
            <person name="Jubin C."/>
            <person name="Canestro C."/>
            <person name="Bouquet J.M."/>
            <person name="Danks G."/>
            <person name="Poulain J."/>
            <person name="Campsteijn C."/>
            <person name="Adamski M."/>
            <person name="Cross I."/>
            <person name="Yadetie F."/>
            <person name="Muffato M."/>
            <person name="Louis A."/>
            <person name="Butcher S."/>
            <person name="Tsagkogeorga G."/>
            <person name="Konrad A."/>
            <person name="Singh S."/>
            <person name="Jensen M.F."/>
            <person name="Cong E.H."/>
            <person name="Eikeseth-Otteraa H."/>
            <person name="Noel B."/>
            <person name="Anthouard V."/>
            <person name="Porcel B.M."/>
            <person name="Kachouri-Lafond R."/>
            <person name="Nishino A."/>
            <person name="Ugolini M."/>
            <person name="Chourrout P."/>
            <person name="Nishida H."/>
            <person name="Aasland R."/>
            <person name="Huzurbazar S."/>
            <person name="Westhof E."/>
            <person name="Delsuc F."/>
            <person name="Lehrach H."/>
            <person name="Reinhardt R."/>
            <person name="Weissenbach J."/>
            <person name="Roy S.W."/>
            <person name="Artiguenave F."/>
            <person name="Postlethwait J.H."/>
            <person name="Manak J.R."/>
            <person name="Thompson E.M."/>
            <person name="Jaillon O."/>
            <person name="Du Pasquier L."/>
            <person name="Boudinot P."/>
            <person name="Liberles D.A."/>
            <person name="Volff J.N."/>
            <person name="Philippe H."/>
            <person name="Lenhard B."/>
            <person name="Roest Crollius H."/>
            <person name="Wincker P."/>
            <person name="Chourrout D."/>
        </authorList>
    </citation>
    <scope>NUCLEOTIDE SEQUENCE [LARGE SCALE GENOMIC DNA]</scope>
</reference>
<evidence type="ECO:0000256" key="1">
    <source>
        <dbReference type="SAM" id="MobiDB-lite"/>
    </source>
</evidence>